<dbReference type="Gene3D" id="3.40.1580.10">
    <property type="entry name" value="SMI1/KNR4-like"/>
    <property type="match status" value="1"/>
</dbReference>
<dbReference type="SUPFAM" id="SSF160631">
    <property type="entry name" value="SMI1/KNR4-like"/>
    <property type="match status" value="1"/>
</dbReference>
<dbReference type="Pfam" id="PF09346">
    <property type="entry name" value="SMI1_KNR4"/>
    <property type="match status" value="1"/>
</dbReference>
<dbReference type="EMBL" id="FOWR01000010">
    <property type="protein sequence ID" value="SFP21898.1"/>
    <property type="molecule type" value="Genomic_DNA"/>
</dbReference>
<dbReference type="Proteomes" id="UP000182692">
    <property type="component" value="Unassembled WGS sequence"/>
</dbReference>
<dbReference type="InterPro" id="IPR037883">
    <property type="entry name" value="Knr4/Smi1-like_sf"/>
</dbReference>
<reference evidence="2 3" key="1">
    <citation type="submission" date="2016-10" db="EMBL/GenBank/DDBJ databases">
        <authorList>
            <person name="de Groot N.N."/>
        </authorList>
    </citation>
    <scope>NUCLEOTIDE SEQUENCE [LARGE SCALE GENOMIC DNA]</scope>
    <source>
        <strain evidence="2 3">DSM 15893</strain>
    </source>
</reference>
<dbReference type="GeneID" id="35871721"/>
<dbReference type="InterPro" id="IPR018958">
    <property type="entry name" value="Knr4/Smi1-like_dom"/>
</dbReference>
<evidence type="ECO:0000313" key="3">
    <source>
        <dbReference type="Proteomes" id="UP000182692"/>
    </source>
</evidence>
<gene>
    <name evidence="2" type="ORF">SAMN03084138_01612</name>
</gene>
<dbReference type="AlphaFoldDB" id="A0A1I5NJA8"/>
<proteinExistence type="predicted"/>
<evidence type="ECO:0000313" key="2">
    <source>
        <dbReference type="EMBL" id="SFP21898.1"/>
    </source>
</evidence>
<organism evidence="2 3">
    <name type="scientific">Enterovibrio norvegicus DSM 15893</name>
    <dbReference type="NCBI Taxonomy" id="1121869"/>
    <lineage>
        <taxon>Bacteria</taxon>
        <taxon>Pseudomonadati</taxon>
        <taxon>Pseudomonadota</taxon>
        <taxon>Gammaproteobacteria</taxon>
        <taxon>Vibrionales</taxon>
        <taxon>Vibrionaceae</taxon>
        <taxon>Enterovibrio</taxon>
    </lineage>
</organism>
<protein>
    <submittedName>
        <fullName evidence="2">SMI1 / KNR4 family (SUKH-1)</fullName>
    </submittedName>
</protein>
<dbReference type="OrthoDB" id="5916287at2"/>
<accession>A0A1I5NJA8</accession>
<evidence type="ECO:0000259" key="1">
    <source>
        <dbReference type="Pfam" id="PF09346"/>
    </source>
</evidence>
<feature type="domain" description="Knr4/Smi1-like" evidence="1">
    <location>
        <begin position="33"/>
        <end position="166"/>
    </location>
</feature>
<sequence>MTNKEEIEILSTQIKWEPIASDGGMTEQMYLSSDKELTALKQYLGAELPDDYVWFMKNIGRRFFNDDRIHMKLNGVSLSCLDWFRDAVDVLTFTKMASEKDDDGDLQIPANLLIISDSISRDNFLLDVSSEHYGKVWFRHHDAKWRMMNAERADGLVLVANSFSDLSSKIIKNTSPSDIDFNFSSDDKIV</sequence>
<dbReference type="RefSeq" id="WP_074926490.1">
    <property type="nucleotide sequence ID" value="NZ_FOWR01000010.1"/>
</dbReference>
<dbReference type="STRING" id="1121869.SAMN03084138_01612"/>
<name>A0A1I5NJA8_9GAMM</name>